<evidence type="ECO:0000256" key="6">
    <source>
        <dbReference type="SAM" id="MobiDB-lite"/>
    </source>
</evidence>
<evidence type="ECO:0000313" key="10">
    <source>
        <dbReference type="Proteomes" id="UP000072904"/>
    </source>
</evidence>
<dbReference type="RefSeq" id="XP_022811848.1">
    <property type="nucleotide sequence ID" value="XM_022955589.1"/>
</dbReference>
<evidence type="ECO:0000313" key="9">
    <source>
        <dbReference type="Proteomes" id="UP000072874"/>
    </source>
</evidence>
<dbReference type="GO" id="GO:0003352">
    <property type="term" value="P:regulation of cilium movement"/>
    <property type="evidence" value="ECO:0007669"/>
    <property type="project" value="TreeGrafter"/>
</dbReference>
<reference evidence="7" key="2">
    <citation type="submission" date="2014-05" db="EMBL/GenBank/DDBJ databases">
        <authorList>
            <person name="Aslett A.Martin."/>
            <person name="De Silva Nishadi"/>
        </authorList>
    </citation>
    <scope>NUCLEOTIDE SEQUENCE</scope>
    <source>
        <strain evidence="7">YM</strain>
    </source>
</reference>
<proteinExistence type="predicted"/>
<reference evidence="8" key="4">
    <citation type="submission" date="2019-05" db="EMBL/GenBank/DDBJ databases">
        <authorList>
            <consortium name="Pathogen Informatics"/>
        </authorList>
    </citation>
    <scope>NUCLEOTIDE SEQUENCE</scope>
    <source>
        <strain evidence="8">17X</strain>
    </source>
</reference>
<feature type="coiled-coil region" evidence="5">
    <location>
        <begin position="398"/>
        <end position="425"/>
    </location>
</feature>
<name>A0A078K5R9_PLAYE</name>
<dbReference type="Proteomes" id="UP000072874">
    <property type="component" value="Chromosome 7"/>
</dbReference>
<dbReference type="VEuPathDB" id="PlasmoDB:PY17X_0721100"/>
<dbReference type="GO" id="GO:0005858">
    <property type="term" value="C:axonemal dynein complex"/>
    <property type="evidence" value="ECO:0007669"/>
    <property type="project" value="InterPro"/>
</dbReference>
<comment type="subcellular location">
    <subcellularLocation>
        <location evidence="1">Cytoplasm</location>
        <location evidence="1">Cytoskeleton</location>
        <location evidence="1">Flagellum axoneme</location>
    </subcellularLocation>
</comment>
<feature type="coiled-coil region" evidence="5">
    <location>
        <begin position="112"/>
        <end position="179"/>
    </location>
</feature>
<evidence type="ECO:0000256" key="4">
    <source>
        <dbReference type="ARBA" id="ARBA00023273"/>
    </source>
</evidence>
<evidence type="ECO:0000313" key="8">
    <source>
        <dbReference type="EMBL" id="VTZ76600.1"/>
    </source>
</evidence>
<dbReference type="EMBL" id="LM993661">
    <property type="protein sequence ID" value="VTZ76600.1"/>
    <property type="molecule type" value="Genomic_DNA"/>
</dbReference>
<accession>A0A078K5R9</accession>
<evidence type="ECO:0000256" key="3">
    <source>
        <dbReference type="ARBA" id="ARBA00023069"/>
    </source>
</evidence>
<evidence type="ECO:0000256" key="1">
    <source>
        <dbReference type="ARBA" id="ARBA00004611"/>
    </source>
</evidence>
<feature type="region of interest" description="Disordered" evidence="6">
    <location>
        <begin position="1"/>
        <end position="29"/>
    </location>
</feature>
<protein>
    <submittedName>
        <fullName evidence="7">Uncharacterized protein</fullName>
    </submittedName>
</protein>
<dbReference type="OrthoDB" id="7760980at2759"/>
<keyword evidence="5" id="KW-0175">Coiled coil</keyword>
<dbReference type="VEuPathDB" id="PlasmoDB:Py17XNL_000704299"/>
<dbReference type="EMBL" id="LK934635">
    <property type="protein sequence ID" value="CDU17332.1"/>
    <property type="molecule type" value="Genomic_DNA"/>
</dbReference>
<keyword evidence="2" id="KW-0282">Flagellum</keyword>
<dbReference type="OMA" id="WEYLDLF"/>
<sequence>MLQNNLKNKKKNIKNGGNKVNNVNRKTKGLAKKTIVNEKKIEKSPTTLRWISLLRNLKLKQLKKNIDDEMNNYEINKNINDKMLLFLNDNLEENIILEQIEDLKNSSVNVLIDIHKENINNMEKQFEDEIKKLFKNFEDDQEILKKNRNSIVHKINIFYNKMEADRKSRKNNLEKDEQAVMDEIYKNNIAEKHISNYNFKKIKEENDKTFNDLLIENKRTLSDEDEKYNLIKIKYEKNENNLLSKEKEAHDLEVKIDNWKLKLENEVKIYEIQIERLRKEKSQLLNHIRTIKLILKKLKQNDKQRLIDITSNSSKCIKKLEENIILANKLISTNNLCRKYETEREKLFSCLSLGDPKREDIIIEEEKDRLISNNNLKEEKISLFDNFFKRKNKVILDIIILKKELKFLKKKNKEYQKSIDEMEDKLNLNKTVKFKKENFIIFPS</sequence>
<keyword evidence="3" id="KW-0969">Cilium</keyword>
<evidence type="ECO:0000256" key="5">
    <source>
        <dbReference type="SAM" id="Coils"/>
    </source>
</evidence>
<dbReference type="PANTHER" id="PTHR21625:SF0">
    <property type="entry name" value="DYNEIN REGULATORY COMPLEX SUBUNIT 2"/>
    <property type="match status" value="1"/>
</dbReference>
<keyword evidence="4" id="KW-0966">Cell projection</keyword>
<dbReference type="GeneID" id="34859743"/>
<dbReference type="Proteomes" id="UP000072904">
    <property type="component" value="Chromosome 7"/>
</dbReference>
<reference evidence="9 10" key="1">
    <citation type="journal article" date="2014" name="BMC Biol.">
        <title>A comprehensive evaluation of rodent malaria parasite genomes and gene expression.</title>
        <authorList>
            <person name="Otto T.D."/>
            <person name="Bohme U."/>
            <person name="Jackson A.P."/>
            <person name="Hunt M."/>
            <person name="Franke-Fayard B."/>
            <person name="Hoeijmakers W.A."/>
            <person name="Religa A.A."/>
            <person name="Robertson L."/>
            <person name="Sanders M."/>
            <person name="Ogun S.A."/>
            <person name="Cunningham D."/>
            <person name="Erhart A."/>
            <person name="Billker O."/>
            <person name="Khan S.M."/>
            <person name="Stunnenberg H.G."/>
            <person name="Langhorne J."/>
            <person name="Holder A.A."/>
            <person name="Waters A.P."/>
            <person name="Newbold C.I."/>
            <person name="Pain A."/>
            <person name="Berriman M."/>
            <person name="Janse C.J."/>
        </authorList>
    </citation>
    <scope>NUCLEOTIDE SEQUENCE [LARGE SCALE GENOMIC DNA]</scope>
    <source>
        <strain evidence="8 9">17X</strain>
        <strain evidence="7 10">YM</strain>
    </source>
</reference>
<dbReference type="PANTHER" id="PTHR21625">
    <property type="entry name" value="NYD-SP28 PROTEIN"/>
    <property type="match status" value="1"/>
</dbReference>
<feature type="compositionally biased region" description="Low complexity" evidence="6">
    <location>
        <begin position="14"/>
        <end position="24"/>
    </location>
</feature>
<gene>
    <name evidence="8" type="ORF">PY17X_0721100</name>
    <name evidence="7" type="ORF">PYYM_0721100</name>
</gene>
<feature type="coiled-coil region" evidence="5">
    <location>
        <begin position="235"/>
        <end position="287"/>
    </location>
</feature>
<dbReference type="VEuPathDB" id="PlasmoDB:PYYM_0721100"/>
<evidence type="ECO:0000313" key="7">
    <source>
        <dbReference type="EMBL" id="CDU17332.1"/>
    </source>
</evidence>
<evidence type="ECO:0000256" key="2">
    <source>
        <dbReference type="ARBA" id="ARBA00022846"/>
    </source>
</evidence>
<organism evidence="7 10">
    <name type="scientific">Plasmodium yoelii</name>
    <dbReference type="NCBI Taxonomy" id="5861"/>
    <lineage>
        <taxon>Eukaryota</taxon>
        <taxon>Sar</taxon>
        <taxon>Alveolata</taxon>
        <taxon>Apicomplexa</taxon>
        <taxon>Aconoidasida</taxon>
        <taxon>Haemosporida</taxon>
        <taxon>Plasmodiidae</taxon>
        <taxon>Plasmodium</taxon>
        <taxon>Plasmodium (Vinckeia)</taxon>
    </lineage>
</organism>
<dbReference type="GO" id="GO:0060285">
    <property type="term" value="P:cilium-dependent cell motility"/>
    <property type="evidence" value="ECO:0007669"/>
    <property type="project" value="TreeGrafter"/>
</dbReference>
<reference evidence="8" key="3">
    <citation type="submission" date="2014-05" db="EMBL/GenBank/DDBJ databases">
        <authorList>
            <person name="Aslett M.A."/>
            <person name="De Silva N."/>
        </authorList>
    </citation>
    <scope>NUCLEOTIDE SEQUENCE</scope>
    <source>
        <strain evidence="8">17X</strain>
    </source>
</reference>
<dbReference type="GO" id="GO:0070286">
    <property type="term" value="P:axonemal dynein complex assembly"/>
    <property type="evidence" value="ECO:0007669"/>
    <property type="project" value="InterPro"/>
</dbReference>
<dbReference type="InterPro" id="IPR039750">
    <property type="entry name" value="DRC1/DRC2"/>
</dbReference>
<dbReference type="AlphaFoldDB" id="A0A078K5R9"/>
<dbReference type="KEGG" id="pyo:PY17X_0721100"/>